<sequence length="129" mass="13597">MPISGSWSAPDAACLKFNVDAGVKGSSGEAGIGGILCDHCGKALIRFSKSIGMSDPTGAELVAIHEACQVFSSSRWFIRNKLSIESDSLLAVLGCRLRVEDSEFSAVLSYEAWAVDYISPLLLANGQVG</sequence>
<evidence type="ECO:0000313" key="2">
    <source>
        <dbReference type="EMBL" id="KAK8562630.1"/>
    </source>
</evidence>
<dbReference type="CDD" id="cd06222">
    <property type="entry name" value="RNase_H_like"/>
    <property type="match status" value="1"/>
</dbReference>
<dbReference type="PANTHER" id="PTHR47723:SF22">
    <property type="entry name" value="RNASE H TYPE-1 DOMAIN-CONTAINING PROTEIN"/>
    <property type="match status" value="1"/>
</dbReference>
<evidence type="ECO:0000259" key="1">
    <source>
        <dbReference type="Pfam" id="PF13456"/>
    </source>
</evidence>
<name>A0ABR2EKW1_9ROSI</name>
<dbReference type="SUPFAM" id="SSF53098">
    <property type="entry name" value="Ribonuclease H-like"/>
    <property type="match status" value="1"/>
</dbReference>
<comment type="caution">
    <text evidence="2">The sequence shown here is derived from an EMBL/GenBank/DDBJ whole genome shotgun (WGS) entry which is preliminary data.</text>
</comment>
<dbReference type="InterPro" id="IPR012337">
    <property type="entry name" value="RNaseH-like_sf"/>
</dbReference>
<feature type="domain" description="RNase H type-1" evidence="1">
    <location>
        <begin position="18"/>
        <end position="89"/>
    </location>
</feature>
<dbReference type="EMBL" id="JBBPBM010000012">
    <property type="protein sequence ID" value="KAK8562630.1"/>
    <property type="molecule type" value="Genomic_DNA"/>
</dbReference>
<dbReference type="Gene3D" id="3.30.420.10">
    <property type="entry name" value="Ribonuclease H-like superfamily/Ribonuclease H"/>
    <property type="match status" value="1"/>
</dbReference>
<accession>A0ABR2EKW1</accession>
<dbReference type="InterPro" id="IPR053151">
    <property type="entry name" value="RNase_H-like"/>
</dbReference>
<dbReference type="Proteomes" id="UP001472677">
    <property type="component" value="Unassembled WGS sequence"/>
</dbReference>
<protein>
    <recommendedName>
        <fullName evidence="1">RNase H type-1 domain-containing protein</fullName>
    </recommendedName>
</protein>
<dbReference type="InterPro" id="IPR036397">
    <property type="entry name" value="RNaseH_sf"/>
</dbReference>
<dbReference type="PANTHER" id="PTHR47723">
    <property type="entry name" value="OS05G0353850 PROTEIN"/>
    <property type="match status" value="1"/>
</dbReference>
<reference evidence="2 3" key="1">
    <citation type="journal article" date="2024" name="G3 (Bethesda)">
        <title>Genome assembly of Hibiscus sabdariffa L. provides insights into metabolisms of medicinal natural products.</title>
        <authorList>
            <person name="Kim T."/>
        </authorList>
    </citation>
    <scope>NUCLEOTIDE SEQUENCE [LARGE SCALE GENOMIC DNA]</scope>
    <source>
        <strain evidence="2">TK-2024</strain>
        <tissue evidence="2">Old leaves</tissue>
    </source>
</reference>
<proteinExistence type="predicted"/>
<dbReference type="InterPro" id="IPR044730">
    <property type="entry name" value="RNase_H-like_dom_plant"/>
</dbReference>
<gene>
    <name evidence="2" type="ORF">V6N12_010704</name>
</gene>
<evidence type="ECO:0000313" key="3">
    <source>
        <dbReference type="Proteomes" id="UP001472677"/>
    </source>
</evidence>
<dbReference type="InterPro" id="IPR002156">
    <property type="entry name" value="RNaseH_domain"/>
</dbReference>
<organism evidence="2 3">
    <name type="scientific">Hibiscus sabdariffa</name>
    <name type="common">roselle</name>
    <dbReference type="NCBI Taxonomy" id="183260"/>
    <lineage>
        <taxon>Eukaryota</taxon>
        <taxon>Viridiplantae</taxon>
        <taxon>Streptophyta</taxon>
        <taxon>Embryophyta</taxon>
        <taxon>Tracheophyta</taxon>
        <taxon>Spermatophyta</taxon>
        <taxon>Magnoliopsida</taxon>
        <taxon>eudicotyledons</taxon>
        <taxon>Gunneridae</taxon>
        <taxon>Pentapetalae</taxon>
        <taxon>rosids</taxon>
        <taxon>malvids</taxon>
        <taxon>Malvales</taxon>
        <taxon>Malvaceae</taxon>
        <taxon>Malvoideae</taxon>
        <taxon>Hibiscus</taxon>
    </lineage>
</organism>
<keyword evidence="3" id="KW-1185">Reference proteome</keyword>
<dbReference type="Pfam" id="PF13456">
    <property type="entry name" value="RVT_3"/>
    <property type="match status" value="1"/>
</dbReference>